<reference evidence="1" key="1">
    <citation type="journal article" date="2019" name="Sci. Rep.">
        <title>Draft genome of Tanacetum cinerariifolium, the natural source of mosquito coil.</title>
        <authorList>
            <person name="Yamashiro T."/>
            <person name="Shiraishi A."/>
            <person name="Satake H."/>
            <person name="Nakayama K."/>
        </authorList>
    </citation>
    <scope>NUCLEOTIDE SEQUENCE</scope>
</reference>
<dbReference type="AlphaFoldDB" id="A0A699HD34"/>
<name>A0A699HD34_TANCI</name>
<gene>
    <name evidence="1" type="ORF">Tci_321380</name>
</gene>
<proteinExistence type="predicted"/>
<accession>A0A699HD34</accession>
<organism evidence="1">
    <name type="scientific">Tanacetum cinerariifolium</name>
    <name type="common">Dalmatian daisy</name>
    <name type="synonym">Chrysanthemum cinerariifolium</name>
    <dbReference type="NCBI Taxonomy" id="118510"/>
    <lineage>
        <taxon>Eukaryota</taxon>
        <taxon>Viridiplantae</taxon>
        <taxon>Streptophyta</taxon>
        <taxon>Embryophyta</taxon>
        <taxon>Tracheophyta</taxon>
        <taxon>Spermatophyta</taxon>
        <taxon>Magnoliopsida</taxon>
        <taxon>eudicotyledons</taxon>
        <taxon>Gunneridae</taxon>
        <taxon>Pentapetalae</taxon>
        <taxon>asterids</taxon>
        <taxon>campanulids</taxon>
        <taxon>Asterales</taxon>
        <taxon>Asteraceae</taxon>
        <taxon>Asteroideae</taxon>
        <taxon>Anthemideae</taxon>
        <taxon>Anthemidinae</taxon>
        <taxon>Tanacetum</taxon>
    </lineage>
</organism>
<sequence length="135" mass="15355">MLSPARGFVKVHPHPLRHGRWCTQNKLNLLGRTLIYEVCGNHDNLLSTVDGNTTKESTKSLPLDLLHLHHSCWDTRICTFLNIGMCNLCCLALLLRYANLVKLVTSYIVQDLFSPNIIIETWVVYLQVVRENVAA</sequence>
<evidence type="ECO:0000313" key="1">
    <source>
        <dbReference type="EMBL" id="GEX49405.1"/>
    </source>
</evidence>
<comment type="caution">
    <text evidence="1">The sequence shown here is derived from an EMBL/GenBank/DDBJ whole genome shotgun (WGS) entry which is preliminary data.</text>
</comment>
<protein>
    <submittedName>
        <fullName evidence="1">Uncharacterized protein</fullName>
    </submittedName>
</protein>
<dbReference type="EMBL" id="BKCJ010111605">
    <property type="protein sequence ID" value="GEX49405.1"/>
    <property type="molecule type" value="Genomic_DNA"/>
</dbReference>